<protein>
    <recommendedName>
        <fullName evidence="3">ACT domain-containing protein</fullName>
    </recommendedName>
</protein>
<dbReference type="PANTHER" id="PTHR45959">
    <property type="entry name" value="BHLH TRANSCRIPTION FACTOR"/>
    <property type="match status" value="1"/>
</dbReference>
<reference evidence="2" key="1">
    <citation type="journal article" date="2014" name="Science">
        <title>Ancient hybridizations among the ancestral genomes of bread wheat.</title>
        <authorList>
            <consortium name="International Wheat Genome Sequencing Consortium,"/>
            <person name="Marcussen T."/>
            <person name="Sandve S.R."/>
            <person name="Heier L."/>
            <person name="Spannagl M."/>
            <person name="Pfeifer M."/>
            <person name="Jakobsen K.S."/>
            <person name="Wulff B.B."/>
            <person name="Steuernagel B."/>
            <person name="Mayer K.F."/>
            <person name="Olsen O.A."/>
        </authorList>
    </citation>
    <scope>NUCLEOTIDE SEQUENCE [LARGE SCALE GENOMIC DNA]</scope>
    <source>
        <strain evidence="2">cv. AL8/78</strain>
    </source>
</reference>
<reference evidence="1" key="5">
    <citation type="journal article" date="2021" name="G3 (Bethesda)">
        <title>Aegilops tauschii genome assembly Aet v5.0 features greater sequence contiguity and improved annotation.</title>
        <authorList>
            <person name="Wang L."/>
            <person name="Zhu T."/>
            <person name="Rodriguez J.C."/>
            <person name="Deal K.R."/>
            <person name="Dubcovsky J."/>
            <person name="McGuire P.E."/>
            <person name="Lux T."/>
            <person name="Spannagl M."/>
            <person name="Mayer K.F.X."/>
            <person name="Baldrich P."/>
            <person name="Meyers B.C."/>
            <person name="Huo N."/>
            <person name="Gu Y.Q."/>
            <person name="Zhou H."/>
            <person name="Devos K.M."/>
            <person name="Bennetzen J.L."/>
            <person name="Unver T."/>
            <person name="Budak H."/>
            <person name="Gulick P.J."/>
            <person name="Galiba G."/>
            <person name="Kalapos B."/>
            <person name="Nelson D.R."/>
            <person name="Li P."/>
            <person name="You F.M."/>
            <person name="Luo M.C."/>
            <person name="Dvorak J."/>
        </authorList>
    </citation>
    <scope>NUCLEOTIDE SEQUENCE [LARGE SCALE GENOMIC DNA]</scope>
    <source>
        <strain evidence="1">cv. AL8/78</strain>
    </source>
</reference>
<evidence type="ECO:0000313" key="1">
    <source>
        <dbReference type="EnsemblPlants" id="AET4Gv20032100.2"/>
    </source>
</evidence>
<dbReference type="Gramene" id="AET4Gv20032100.2">
    <property type="protein sequence ID" value="AET4Gv20032100.2"/>
    <property type="gene ID" value="AET4Gv20032100"/>
</dbReference>
<evidence type="ECO:0008006" key="3">
    <source>
        <dbReference type="Google" id="ProtNLM"/>
    </source>
</evidence>
<dbReference type="PANTHER" id="PTHR45959:SF2">
    <property type="entry name" value="BHLH TRANSCRIPTION FACTOR"/>
    <property type="match status" value="1"/>
</dbReference>
<proteinExistence type="predicted"/>
<dbReference type="AlphaFoldDB" id="A0A453H1P6"/>
<evidence type="ECO:0000313" key="2">
    <source>
        <dbReference type="Proteomes" id="UP000015105"/>
    </source>
</evidence>
<reference evidence="2" key="2">
    <citation type="journal article" date="2017" name="Nat. Plants">
        <title>The Aegilops tauschii genome reveals multiple impacts of transposons.</title>
        <authorList>
            <person name="Zhao G."/>
            <person name="Zou C."/>
            <person name="Li K."/>
            <person name="Wang K."/>
            <person name="Li T."/>
            <person name="Gao L."/>
            <person name="Zhang X."/>
            <person name="Wang H."/>
            <person name="Yang Z."/>
            <person name="Liu X."/>
            <person name="Jiang W."/>
            <person name="Mao L."/>
            <person name="Kong X."/>
            <person name="Jiao Y."/>
            <person name="Jia J."/>
        </authorList>
    </citation>
    <scope>NUCLEOTIDE SEQUENCE [LARGE SCALE GENOMIC DNA]</scope>
    <source>
        <strain evidence="2">cv. AL8/78</strain>
    </source>
</reference>
<accession>A0A453H1P6</accession>
<reference evidence="1" key="4">
    <citation type="submission" date="2019-03" db="UniProtKB">
        <authorList>
            <consortium name="EnsemblPlants"/>
        </authorList>
    </citation>
    <scope>IDENTIFICATION</scope>
</reference>
<sequence length="70" mass="7760">MVRIHCEDGKGVLVRLLAEVEGLHLSITHVNAIPFPACTVVITVTAKFVRTRHCGFIEMKSQKQSVFILA</sequence>
<reference evidence="1" key="3">
    <citation type="journal article" date="2017" name="Nature">
        <title>Genome sequence of the progenitor of the wheat D genome Aegilops tauschii.</title>
        <authorList>
            <person name="Luo M.C."/>
            <person name="Gu Y.Q."/>
            <person name="Puiu D."/>
            <person name="Wang H."/>
            <person name="Twardziok S.O."/>
            <person name="Deal K.R."/>
            <person name="Huo N."/>
            <person name="Zhu T."/>
            <person name="Wang L."/>
            <person name="Wang Y."/>
            <person name="McGuire P.E."/>
            <person name="Liu S."/>
            <person name="Long H."/>
            <person name="Ramasamy R.K."/>
            <person name="Rodriguez J.C."/>
            <person name="Van S.L."/>
            <person name="Yuan L."/>
            <person name="Wang Z."/>
            <person name="Xia Z."/>
            <person name="Xiao L."/>
            <person name="Anderson O.D."/>
            <person name="Ouyang S."/>
            <person name="Liang Y."/>
            <person name="Zimin A.V."/>
            <person name="Pertea G."/>
            <person name="Qi P."/>
            <person name="Bennetzen J.L."/>
            <person name="Dai X."/>
            <person name="Dawson M.W."/>
            <person name="Muller H.G."/>
            <person name="Kugler K."/>
            <person name="Rivarola-Duarte L."/>
            <person name="Spannagl M."/>
            <person name="Mayer K.F.X."/>
            <person name="Lu F.H."/>
            <person name="Bevan M.W."/>
            <person name="Leroy P."/>
            <person name="Li P."/>
            <person name="You F.M."/>
            <person name="Sun Q."/>
            <person name="Liu Z."/>
            <person name="Lyons E."/>
            <person name="Wicker T."/>
            <person name="Salzberg S.L."/>
            <person name="Devos K.M."/>
            <person name="Dvorak J."/>
        </authorList>
    </citation>
    <scope>NUCLEOTIDE SEQUENCE [LARGE SCALE GENOMIC DNA]</scope>
    <source>
        <strain evidence="1">cv. AL8/78</strain>
    </source>
</reference>
<dbReference type="InterPro" id="IPR052610">
    <property type="entry name" value="bHLH_transcription_regulator"/>
</dbReference>
<dbReference type="Proteomes" id="UP000015105">
    <property type="component" value="Chromosome 4D"/>
</dbReference>
<organism evidence="1 2">
    <name type="scientific">Aegilops tauschii subsp. strangulata</name>
    <name type="common">Goatgrass</name>
    <dbReference type="NCBI Taxonomy" id="200361"/>
    <lineage>
        <taxon>Eukaryota</taxon>
        <taxon>Viridiplantae</taxon>
        <taxon>Streptophyta</taxon>
        <taxon>Embryophyta</taxon>
        <taxon>Tracheophyta</taxon>
        <taxon>Spermatophyta</taxon>
        <taxon>Magnoliopsida</taxon>
        <taxon>Liliopsida</taxon>
        <taxon>Poales</taxon>
        <taxon>Poaceae</taxon>
        <taxon>BOP clade</taxon>
        <taxon>Pooideae</taxon>
        <taxon>Triticodae</taxon>
        <taxon>Triticeae</taxon>
        <taxon>Triticinae</taxon>
        <taxon>Aegilops</taxon>
    </lineage>
</organism>
<dbReference type="EnsemblPlants" id="AET4Gv20032100.2">
    <property type="protein sequence ID" value="AET4Gv20032100.2"/>
    <property type="gene ID" value="AET4Gv20032100"/>
</dbReference>
<keyword evidence="2" id="KW-1185">Reference proteome</keyword>
<name>A0A453H1P6_AEGTS</name>